<feature type="compositionally biased region" description="Acidic residues" evidence="1">
    <location>
        <begin position="49"/>
        <end position="66"/>
    </location>
</feature>
<dbReference type="InterPro" id="IPR032914">
    <property type="entry name" value="Vam6/VPS39/TRAP1"/>
</dbReference>
<dbReference type="HOGENOM" id="CLU_005205_0_0_1"/>
<dbReference type="EMBL" id="HE806317">
    <property type="protein sequence ID" value="CCH59645.1"/>
    <property type="molecule type" value="Genomic_DNA"/>
</dbReference>
<sequence length="1398" mass="161136">MARKNKKNQSQSRNKDKNKSLNQEERGKTTDNEDQKIEKKVVITKPTDNDDDNDDNYDDDDDDNDDAVSHVTNRKEDKTAETIDVSTLPDESTEDHSNDYDNGSSTIITGSSSVNLQLLNDSSSNSMPQILVSTSNDSGNRNVPYNITKDSITFSEDRSSGIERDISTVDFLESSDTVDQKEFGESLKEIEYDSNEDSLYLSKESNIIDLNEQKKGKIQKEDYYDEKMKEFADSTTHERQESKNVFSEAATEKHLENKKEEEIGEDEDSSKEESAPYSFVSQEESTNPDSGEVTAEIQARSKSDSVSSKKGESLQTIAEIPSNDVSDRDTINKLTEEENNEDYDKSVIRTFKSTDSKDTPKPNNSDDLVEPGNNNNNNNSYDPDVSNIAAQADQNDSPRSSTKVEKQLGSAKEQVEDSTISHRLTNQDNDTLKRDDHMELESGKEEVIEPVIEPELSRSEGPFKYYQIISDLPKDMKYTCLDAYQGNIYLGTTEGDLLHYFEIEPNNYILVSQTKFDQNKNSPIDRFLFLPKIERALVLSGGKLTLFLLPEFAPAPNIPNIGNVNDITLKSYSEKTSGYSVYAFKNGGFIVLRISEKSMISSKKYDLKGVTKGAAHDSILMVSRDNTYEIIDTGLDETIQLFRVSENKDLMKPIILSFNDSEFLIVSGGTSIEDTAMGLVVDHHGNIVHGTLILDRYPKNIVIKFPYLFIDYGQREISVYNVSSNEEPILLQTLKSTGKSLSICESSEVFNGFINKDLKNKVMNFLVQKPIYFQGNEYPSSNLYDETTSGDEDISNNIQKQKSHIENIFEKKSSLAIYGDLGVHILSVETPLLRFDDINDQQSHEIKKYIQDTQSEKNSPFKQLENRYLLTLRLILLLNFEEIIDENVIKKWCKYIKKVNILLLFYIFNLKVYGDIWCYTGLQDLVFTVKEQKVVESKCPTIIKILKGLGEFVKLQREKIESAQSKKKDVNIIQANDLFYKNYTNIKKTIDMAIVNLSLEKDEKLTLKKYAFDVDNFKDIIDIVENSKSEKQEEFLLQIYKLTGNISKALELLQKQKKYIDLLNYIEANIIEINRAYKEDEIVNEFVFIISGLGDDIKTSTIESILSLLTICNIKRDRLIMKLEDNVEIKVFILEEMGIEDNNERTFMLEYYIVKLEKEMKDQNLWESIGIWLSEYSNDLNYNKKKIEEYLKIKMESSETDFGEFLIIFNNICNVCFSEKDRTKEDEDDREEIEFISKFYKCIKKIDINHILSLLMCFKLTNNNYRNDLLSNEEIFKIKYDYFDFIGVEDFISKDNLLKILKNYIDIHDKINRFRNINKFLKRNYNCFKDDPNLLLEILKIIPKDIPLKLVGDLLYYITRKYETNRTEQTIKKELLKSEIQQYNDIIKCLTDGTNSMH</sequence>
<dbReference type="STRING" id="1071380.I2GZU3"/>
<feature type="compositionally biased region" description="Basic and acidic residues" evidence="1">
    <location>
        <begin position="13"/>
        <end position="41"/>
    </location>
</feature>
<evidence type="ECO:0000259" key="2">
    <source>
        <dbReference type="PROSITE" id="PS50219"/>
    </source>
</evidence>
<dbReference type="FunCoup" id="I2GZU3">
    <property type="interactions" value="80"/>
</dbReference>
<feature type="compositionally biased region" description="Polar residues" evidence="1">
    <location>
        <begin position="279"/>
        <end position="289"/>
    </location>
</feature>
<organism evidence="3 4">
    <name type="scientific">Henningerozyma blattae (strain ATCC 34711 / CBS 6284 / DSM 70876 / NBRC 10599 / NRRL Y-10934 / UCD 77-7)</name>
    <name type="common">Yeast</name>
    <name type="synonym">Tetrapisispora blattae</name>
    <dbReference type="NCBI Taxonomy" id="1071380"/>
    <lineage>
        <taxon>Eukaryota</taxon>
        <taxon>Fungi</taxon>
        <taxon>Dikarya</taxon>
        <taxon>Ascomycota</taxon>
        <taxon>Saccharomycotina</taxon>
        <taxon>Saccharomycetes</taxon>
        <taxon>Saccharomycetales</taxon>
        <taxon>Saccharomycetaceae</taxon>
        <taxon>Henningerozyma</taxon>
    </lineage>
</organism>
<dbReference type="GO" id="GO:0034058">
    <property type="term" value="P:endosomal vesicle fusion"/>
    <property type="evidence" value="ECO:0007669"/>
    <property type="project" value="TreeGrafter"/>
</dbReference>
<dbReference type="GO" id="GO:0000329">
    <property type="term" value="C:fungal-type vacuole membrane"/>
    <property type="evidence" value="ECO:0007669"/>
    <property type="project" value="TreeGrafter"/>
</dbReference>
<dbReference type="GeneID" id="14493903"/>
<feature type="domain" description="CNH" evidence="2">
    <location>
        <begin position="475"/>
        <end position="749"/>
    </location>
</feature>
<proteinExistence type="predicted"/>
<name>I2GZU3_HENB6</name>
<keyword evidence="4" id="KW-1185">Reference proteome</keyword>
<dbReference type="eggNOG" id="KOG2063">
    <property type="taxonomic scope" value="Eukaryota"/>
</dbReference>
<dbReference type="InterPro" id="IPR001180">
    <property type="entry name" value="CNH_dom"/>
</dbReference>
<dbReference type="InParanoid" id="I2GZU3"/>
<feature type="compositionally biased region" description="Polar residues" evidence="1">
    <location>
        <begin position="388"/>
        <end position="401"/>
    </location>
</feature>
<feature type="region of interest" description="Disordered" evidence="1">
    <location>
        <begin position="229"/>
        <end position="420"/>
    </location>
</feature>
<feature type="region of interest" description="Disordered" evidence="1">
    <location>
        <begin position="1"/>
        <end position="106"/>
    </location>
</feature>
<dbReference type="GO" id="GO:0006914">
    <property type="term" value="P:autophagy"/>
    <property type="evidence" value="ECO:0007669"/>
    <property type="project" value="TreeGrafter"/>
</dbReference>
<dbReference type="PROSITE" id="PS50219">
    <property type="entry name" value="CNH"/>
    <property type="match status" value="1"/>
</dbReference>
<dbReference type="KEGG" id="tbl:TBLA_0B08300"/>
<dbReference type="PANTHER" id="PTHR12894:SF28">
    <property type="entry name" value="VACUOLAR PROTEIN SORTING-ASSOCIATED PROTEIN 3"/>
    <property type="match status" value="1"/>
</dbReference>
<dbReference type="Proteomes" id="UP000002866">
    <property type="component" value="Chromosome 2"/>
</dbReference>
<feature type="compositionally biased region" description="Basic and acidic residues" evidence="1">
    <location>
        <begin position="325"/>
        <end position="360"/>
    </location>
</feature>
<evidence type="ECO:0000313" key="4">
    <source>
        <dbReference type="Proteomes" id="UP000002866"/>
    </source>
</evidence>
<feature type="compositionally biased region" description="Basic and acidic residues" evidence="1">
    <location>
        <begin position="299"/>
        <end position="312"/>
    </location>
</feature>
<dbReference type="RefSeq" id="XP_004179164.1">
    <property type="nucleotide sequence ID" value="XM_004179116.1"/>
</dbReference>
<feature type="compositionally biased region" description="Polar residues" evidence="1">
    <location>
        <begin position="127"/>
        <end position="143"/>
    </location>
</feature>
<evidence type="ECO:0000313" key="3">
    <source>
        <dbReference type="EMBL" id="CCH59645.1"/>
    </source>
</evidence>
<dbReference type="OrthoDB" id="5325112at2759"/>
<dbReference type="OMA" id="EFAPVPN"/>
<evidence type="ECO:0000256" key="1">
    <source>
        <dbReference type="SAM" id="MobiDB-lite"/>
    </source>
</evidence>
<gene>
    <name evidence="3" type="primary">TBLA0B08300</name>
    <name evidence="3" type="ORF">TBLA_0B08300</name>
</gene>
<dbReference type="PANTHER" id="PTHR12894">
    <property type="entry name" value="CNH DOMAIN CONTAINING"/>
    <property type="match status" value="1"/>
</dbReference>
<feature type="compositionally biased region" description="Basic and acidic residues" evidence="1">
    <location>
        <begin position="250"/>
        <end position="261"/>
    </location>
</feature>
<protein>
    <recommendedName>
        <fullName evidence="2">CNH domain-containing protein</fullName>
    </recommendedName>
</protein>
<feature type="region of interest" description="Disordered" evidence="1">
    <location>
        <begin position="119"/>
        <end position="143"/>
    </location>
</feature>
<accession>I2GZU3</accession>
<feature type="compositionally biased region" description="Basic and acidic residues" evidence="1">
    <location>
        <begin position="229"/>
        <end position="242"/>
    </location>
</feature>
<reference evidence="3 4" key="1">
    <citation type="journal article" date="2011" name="Proc. Natl. Acad. Sci. U.S.A.">
        <title>Evolutionary erosion of yeast sex chromosomes by mating-type switching accidents.</title>
        <authorList>
            <person name="Gordon J.L."/>
            <person name="Armisen D."/>
            <person name="Proux-Wera E."/>
            <person name="Oheigeartaigh S.S."/>
            <person name="Byrne K.P."/>
            <person name="Wolfe K.H."/>
        </authorList>
    </citation>
    <scope>NUCLEOTIDE SEQUENCE [LARGE SCALE GENOMIC DNA]</scope>
    <source>
        <strain evidence="4">ATCC 34711 / CBS 6284 / DSM 70876 / NBRC 10599 / NRRL Y-10934 / UCD 77-7</strain>
    </source>
</reference>